<protein>
    <submittedName>
        <fullName evidence="1">Uncharacterized protein</fullName>
    </submittedName>
</protein>
<sequence>MSRSEHSNHTFVISLITRVKKLA</sequence>
<accession>A0A0E9RFE4</accession>
<proteinExistence type="predicted"/>
<organism evidence="1">
    <name type="scientific">Anguilla anguilla</name>
    <name type="common">European freshwater eel</name>
    <name type="synonym">Muraena anguilla</name>
    <dbReference type="NCBI Taxonomy" id="7936"/>
    <lineage>
        <taxon>Eukaryota</taxon>
        <taxon>Metazoa</taxon>
        <taxon>Chordata</taxon>
        <taxon>Craniata</taxon>
        <taxon>Vertebrata</taxon>
        <taxon>Euteleostomi</taxon>
        <taxon>Actinopterygii</taxon>
        <taxon>Neopterygii</taxon>
        <taxon>Teleostei</taxon>
        <taxon>Anguilliformes</taxon>
        <taxon>Anguillidae</taxon>
        <taxon>Anguilla</taxon>
    </lineage>
</organism>
<reference evidence="1" key="1">
    <citation type="submission" date="2014-11" db="EMBL/GenBank/DDBJ databases">
        <authorList>
            <person name="Amaro Gonzalez C."/>
        </authorList>
    </citation>
    <scope>NUCLEOTIDE SEQUENCE</scope>
</reference>
<evidence type="ECO:0000313" key="1">
    <source>
        <dbReference type="EMBL" id="JAH27210.1"/>
    </source>
</evidence>
<reference evidence="1" key="2">
    <citation type="journal article" date="2015" name="Fish Shellfish Immunol.">
        <title>Early steps in the European eel (Anguilla anguilla)-Vibrio vulnificus interaction in the gills: Role of the RtxA13 toxin.</title>
        <authorList>
            <person name="Callol A."/>
            <person name="Pajuelo D."/>
            <person name="Ebbesson L."/>
            <person name="Teles M."/>
            <person name="MacKenzie S."/>
            <person name="Amaro C."/>
        </authorList>
    </citation>
    <scope>NUCLEOTIDE SEQUENCE</scope>
</reference>
<dbReference type="EMBL" id="GBXM01081367">
    <property type="protein sequence ID" value="JAH27210.1"/>
    <property type="molecule type" value="Transcribed_RNA"/>
</dbReference>
<dbReference type="AlphaFoldDB" id="A0A0E9RFE4"/>
<name>A0A0E9RFE4_ANGAN</name>